<proteinExistence type="predicted"/>
<gene>
    <name evidence="1" type="ordered locus">CTC_p6</name>
</gene>
<dbReference type="HOGENOM" id="CLU_2080741_0_0_9"/>
<keyword evidence="2" id="KW-1185">Reference proteome</keyword>
<dbReference type="AlphaFoldDB" id="Q89A08"/>
<protein>
    <submittedName>
        <fullName evidence="1">Uncharacterized protein</fullName>
    </submittedName>
</protein>
<evidence type="ECO:0000313" key="2">
    <source>
        <dbReference type="Proteomes" id="UP000001412"/>
    </source>
</evidence>
<accession>Q89A08</accession>
<dbReference type="GeneID" id="24252475"/>
<sequence>MNRKQTDKFDLLNQECENTNVNIFNSIKADLLELVDIKPELIKLLEDYKSSGNILDIEELNINNLPEEFKNKIEVRSIKIYNKVYNEFNKLCNQYKGIKKQDLLSLALYEFCKKYRK</sequence>
<dbReference type="EMBL" id="AF528097">
    <property type="protein sequence ID" value="AAO37402.1"/>
    <property type="molecule type" value="Genomic_DNA"/>
</dbReference>
<dbReference type="OrthoDB" id="1925613at2"/>
<keyword evidence="1" id="KW-0614">Plasmid</keyword>
<reference evidence="1 2" key="1">
    <citation type="journal article" date="2003" name="Proc. Natl. Acad. Sci. U.S.A.">
        <title>The genome sequence of Clostridium tetani, the causative agent of tetanus disease.</title>
        <authorList>
            <person name="Brueggemann H."/>
            <person name="Baumer S."/>
            <person name="Fricke W.F."/>
            <person name="Wiezer A."/>
            <person name="Liesegang H."/>
            <person name="Decker I."/>
            <person name="Herzberg C."/>
            <person name="Martinez-Arias R."/>
            <person name="Merkl R."/>
            <person name="Henne A."/>
            <person name="Gottschalk G."/>
        </authorList>
    </citation>
    <scope>NUCLEOTIDE SEQUENCE [LARGE SCALE GENOMIC DNA]</scope>
    <source>
        <strain evidence="2">Massachusetts / E88</strain>
        <plasmid evidence="1 2">pE88</plasmid>
    </source>
</reference>
<geneLocation type="plasmid" evidence="1 2">
    <name>pE88</name>
</geneLocation>
<name>Q89A08_CLOTE</name>
<dbReference type="KEGG" id="ctc:CTC_p6"/>
<evidence type="ECO:0000313" key="1">
    <source>
        <dbReference type="EMBL" id="AAO37402.1"/>
    </source>
</evidence>
<dbReference type="RefSeq" id="WP_011100784.1">
    <property type="nucleotide sequence ID" value="NC_004565.1"/>
</dbReference>
<dbReference type="Proteomes" id="UP000001412">
    <property type="component" value="Plasmid pE88"/>
</dbReference>
<organism evidence="1 2">
    <name type="scientific">Clostridium tetani (strain Massachusetts / E88)</name>
    <dbReference type="NCBI Taxonomy" id="212717"/>
    <lineage>
        <taxon>Bacteria</taxon>
        <taxon>Bacillati</taxon>
        <taxon>Bacillota</taxon>
        <taxon>Clostridia</taxon>
        <taxon>Eubacteriales</taxon>
        <taxon>Clostridiaceae</taxon>
        <taxon>Clostridium</taxon>
    </lineage>
</organism>